<evidence type="ECO:0000256" key="6">
    <source>
        <dbReference type="SAM" id="Phobius"/>
    </source>
</evidence>
<dbReference type="GO" id="GO:0005886">
    <property type="term" value="C:plasma membrane"/>
    <property type="evidence" value="ECO:0007669"/>
    <property type="project" value="UniProtKB-SubCell"/>
</dbReference>
<dbReference type="InterPro" id="IPR001851">
    <property type="entry name" value="ABC_transp_permease"/>
</dbReference>
<dbReference type="RefSeq" id="WP_037200117.1">
    <property type="nucleotide sequence ID" value="NZ_FMAF01000009.1"/>
</dbReference>
<evidence type="ECO:0000313" key="7">
    <source>
        <dbReference type="EMBL" id="SCB37035.1"/>
    </source>
</evidence>
<feature type="transmembrane region" description="Helical" evidence="6">
    <location>
        <begin position="31"/>
        <end position="51"/>
    </location>
</feature>
<dbReference type="PANTHER" id="PTHR30482">
    <property type="entry name" value="HIGH-AFFINITY BRANCHED-CHAIN AMINO ACID TRANSPORT SYSTEM PERMEASE"/>
    <property type="match status" value="1"/>
</dbReference>
<dbReference type="Pfam" id="PF02653">
    <property type="entry name" value="BPD_transp_2"/>
    <property type="match status" value="1"/>
</dbReference>
<evidence type="ECO:0000256" key="2">
    <source>
        <dbReference type="ARBA" id="ARBA00022475"/>
    </source>
</evidence>
<keyword evidence="2" id="KW-1003">Cell membrane</keyword>
<protein>
    <submittedName>
        <fullName evidence="7">Branched-chain amino acid transport system permease protein</fullName>
    </submittedName>
</protein>
<feature type="transmembrane region" description="Helical" evidence="6">
    <location>
        <begin position="6"/>
        <end position="24"/>
    </location>
</feature>
<evidence type="ECO:0000313" key="8">
    <source>
        <dbReference type="Proteomes" id="UP000199205"/>
    </source>
</evidence>
<feature type="transmembrane region" description="Helical" evidence="6">
    <location>
        <begin position="218"/>
        <end position="242"/>
    </location>
</feature>
<evidence type="ECO:0000256" key="1">
    <source>
        <dbReference type="ARBA" id="ARBA00004651"/>
    </source>
</evidence>
<dbReference type="GO" id="GO:0015658">
    <property type="term" value="F:branched-chain amino acid transmembrane transporter activity"/>
    <property type="evidence" value="ECO:0007669"/>
    <property type="project" value="InterPro"/>
</dbReference>
<accession>A0A1C3WAZ5</accession>
<dbReference type="Proteomes" id="UP000199205">
    <property type="component" value="Unassembled WGS sequence"/>
</dbReference>
<evidence type="ECO:0000256" key="5">
    <source>
        <dbReference type="ARBA" id="ARBA00023136"/>
    </source>
</evidence>
<comment type="subcellular location">
    <subcellularLocation>
        <location evidence="1">Cell membrane</location>
        <topology evidence="1">Multi-pass membrane protein</topology>
    </subcellularLocation>
</comment>
<organism evidence="7 8">
    <name type="scientific">Rhizobium lusitanum</name>
    <dbReference type="NCBI Taxonomy" id="293958"/>
    <lineage>
        <taxon>Bacteria</taxon>
        <taxon>Pseudomonadati</taxon>
        <taxon>Pseudomonadota</taxon>
        <taxon>Alphaproteobacteria</taxon>
        <taxon>Hyphomicrobiales</taxon>
        <taxon>Rhizobiaceae</taxon>
        <taxon>Rhizobium/Agrobacterium group</taxon>
        <taxon>Rhizobium</taxon>
    </lineage>
</organism>
<reference evidence="7 8" key="1">
    <citation type="submission" date="2016-08" db="EMBL/GenBank/DDBJ databases">
        <authorList>
            <person name="Seilhamer J.J."/>
        </authorList>
    </citation>
    <scope>NUCLEOTIDE SEQUENCE [LARGE SCALE GENOMIC DNA]</scope>
    <source>
        <strain evidence="7 8">P1-7</strain>
    </source>
</reference>
<dbReference type="EMBL" id="FMAF01000009">
    <property type="protein sequence ID" value="SCB37035.1"/>
    <property type="molecule type" value="Genomic_DNA"/>
</dbReference>
<evidence type="ECO:0000256" key="4">
    <source>
        <dbReference type="ARBA" id="ARBA00022989"/>
    </source>
</evidence>
<feature type="transmembrane region" description="Helical" evidence="6">
    <location>
        <begin position="262"/>
        <end position="281"/>
    </location>
</feature>
<keyword evidence="5 6" id="KW-0472">Membrane</keyword>
<dbReference type="AlphaFoldDB" id="A0A1C3WAZ5"/>
<dbReference type="OrthoDB" id="9814461at2"/>
<keyword evidence="3 6" id="KW-0812">Transmembrane</keyword>
<feature type="transmembrane region" description="Helical" evidence="6">
    <location>
        <begin position="57"/>
        <end position="76"/>
    </location>
</feature>
<dbReference type="PANTHER" id="PTHR30482:SF1">
    <property type="entry name" value="BRANCHED-CHAIN AMINO ACID TRANSPORT PERMEASE PROTEIN LIVM-RELATED"/>
    <property type="match status" value="1"/>
</dbReference>
<dbReference type="CDD" id="cd06581">
    <property type="entry name" value="TM_PBP1_LivM_like"/>
    <property type="match status" value="1"/>
</dbReference>
<feature type="transmembrane region" description="Helical" evidence="6">
    <location>
        <begin position="185"/>
        <end position="206"/>
    </location>
</feature>
<dbReference type="InterPro" id="IPR043428">
    <property type="entry name" value="LivM-like"/>
</dbReference>
<evidence type="ECO:0000256" key="3">
    <source>
        <dbReference type="ARBA" id="ARBA00022692"/>
    </source>
</evidence>
<proteinExistence type="predicted"/>
<gene>
    <name evidence="7" type="ORF">GA0061101_109154</name>
</gene>
<sequence>MSDFIVHVTIMSGFYALLALSLNLQAGFGGLMNFGQIALFACGTYGAAIAFHFDFGAISGFVLAMFAAALLGWAFASFGRNLQADYWGIVTLALAEVIRIVTTNEDWLTGGAQGIGGIPPLYPGLDSQARQIAILVTVLALVVAAGLLCRHLIGGRYGLSIRMMREEPQLAASLGYDTIALKRQLMAASSVLAAVSGFLFAHYVSFVGPEQIDSSETFLIWAMIVVGGLGNNAGAIVGAFLLQFAFAFIPFVKDWIGLPTEYVAAGRLFLTGGGLIAFILFRQSGIVPERVGGRRYV</sequence>
<feature type="transmembrane region" description="Helical" evidence="6">
    <location>
        <begin position="132"/>
        <end position="153"/>
    </location>
</feature>
<name>A0A1C3WAZ5_9HYPH</name>
<keyword evidence="4 6" id="KW-1133">Transmembrane helix</keyword>